<evidence type="ECO:0000313" key="6">
    <source>
        <dbReference type="EMBL" id="GHH97723.1"/>
    </source>
</evidence>
<dbReference type="RefSeq" id="WP_191270816.1">
    <property type="nucleotide sequence ID" value="NZ_BNDS01000003.1"/>
</dbReference>
<dbReference type="InterPro" id="IPR011761">
    <property type="entry name" value="ATP-grasp"/>
</dbReference>
<keyword evidence="3 4" id="KW-0067">ATP-binding</keyword>
<dbReference type="InterPro" id="IPR013815">
    <property type="entry name" value="ATP_grasp_subdomain_1"/>
</dbReference>
<proteinExistence type="predicted"/>
<dbReference type="PANTHER" id="PTHR43585">
    <property type="entry name" value="FUMIPYRROLE BIOSYNTHESIS PROTEIN C"/>
    <property type="match status" value="1"/>
</dbReference>
<dbReference type="Pfam" id="PF21360">
    <property type="entry name" value="PylC-like_N"/>
    <property type="match status" value="1"/>
</dbReference>
<dbReference type="Gene3D" id="3.40.50.20">
    <property type="match status" value="1"/>
</dbReference>
<dbReference type="InterPro" id="IPR052032">
    <property type="entry name" value="ATP-dep_AA_Ligase"/>
</dbReference>
<gene>
    <name evidence="6" type="ORF">AM1BK_12660</name>
</gene>
<evidence type="ECO:0000256" key="4">
    <source>
        <dbReference type="PROSITE-ProRule" id="PRU00409"/>
    </source>
</evidence>
<evidence type="ECO:0000259" key="5">
    <source>
        <dbReference type="PROSITE" id="PS50975"/>
    </source>
</evidence>
<dbReference type="Gene3D" id="3.30.1490.20">
    <property type="entry name" value="ATP-grasp fold, A domain"/>
    <property type="match status" value="1"/>
</dbReference>
<dbReference type="EMBL" id="BNDS01000003">
    <property type="protein sequence ID" value="GHH97723.1"/>
    <property type="molecule type" value="Genomic_DNA"/>
</dbReference>
<sequence>MNILICSVGRRVQLINYFREEFNKIGGKVIAVDCDPTASALYHADGYEIVPRIEHPEYFSIIKSLCKKYKINGVLSLIDPELVLLAGLKGEFGKENIHIIVSDKHIVEIAYDKYLTYKFLQENNLPSVPTYINFDKIKQDLKDGKLSFPLIIKPKNGSGSVGIQKITNFYELQMIWEKHNNFIAQPYIDGTEFCVECYIDLINNEITNLSSKRKINMRYGETDKSIAIKDPKLNELTYKLINALQPSGPVDIDFFRTKDGYIISEINPRFGGGYPYAHQMGQNFIKSIINNLKGISNPPNEKYLGEYTEDKIMVRYDCYLVL</sequence>
<keyword evidence="1" id="KW-0436">Ligase</keyword>
<comment type="caution">
    <text evidence="6">The sequence shown here is derived from an EMBL/GenBank/DDBJ whole genome shotgun (WGS) entry which is preliminary data.</text>
</comment>
<evidence type="ECO:0000256" key="3">
    <source>
        <dbReference type="ARBA" id="ARBA00022840"/>
    </source>
</evidence>
<keyword evidence="2 4" id="KW-0547">Nucleotide-binding</keyword>
<dbReference type="InterPro" id="IPR003806">
    <property type="entry name" value="ATP-grasp_PylC-type"/>
</dbReference>
<dbReference type="InterPro" id="IPR048764">
    <property type="entry name" value="PylC_N"/>
</dbReference>
<dbReference type="PANTHER" id="PTHR43585:SF2">
    <property type="entry name" value="ATP-GRASP ENZYME FSQD"/>
    <property type="match status" value="1"/>
</dbReference>
<evidence type="ECO:0000256" key="1">
    <source>
        <dbReference type="ARBA" id="ARBA00022598"/>
    </source>
</evidence>
<organism evidence="6 7">
    <name type="scientific">Neobacillus kokaensis</name>
    <dbReference type="NCBI Taxonomy" id="2759023"/>
    <lineage>
        <taxon>Bacteria</taxon>
        <taxon>Bacillati</taxon>
        <taxon>Bacillota</taxon>
        <taxon>Bacilli</taxon>
        <taxon>Bacillales</taxon>
        <taxon>Bacillaceae</taxon>
        <taxon>Neobacillus</taxon>
    </lineage>
</organism>
<keyword evidence="7" id="KW-1185">Reference proteome</keyword>
<dbReference type="Gene3D" id="3.30.470.20">
    <property type="entry name" value="ATP-grasp fold, B domain"/>
    <property type="match status" value="1"/>
</dbReference>
<dbReference type="Proteomes" id="UP000637074">
    <property type="component" value="Unassembled WGS sequence"/>
</dbReference>
<name>A0ABQ3N157_9BACI</name>
<dbReference type="Pfam" id="PF02655">
    <property type="entry name" value="ATP-grasp_3"/>
    <property type="match status" value="1"/>
</dbReference>
<feature type="domain" description="ATP-grasp" evidence="5">
    <location>
        <begin position="117"/>
        <end position="293"/>
    </location>
</feature>
<protein>
    <submittedName>
        <fullName evidence="6">Carbamoyl phosphate synthase</fullName>
    </submittedName>
</protein>
<reference evidence="6 7" key="1">
    <citation type="journal article" date="2022" name="Int. J. Syst. Evol. Microbiol.">
        <title>Neobacillus kokaensis sp. nov., isolated from soil.</title>
        <authorList>
            <person name="Yuki K."/>
            <person name="Matsubara H."/>
            <person name="Yamaguchi S."/>
        </authorList>
    </citation>
    <scope>NUCLEOTIDE SEQUENCE [LARGE SCALE GENOMIC DNA]</scope>
    <source>
        <strain evidence="6 7">LOB 377</strain>
    </source>
</reference>
<accession>A0ABQ3N157</accession>
<dbReference type="PROSITE" id="PS50975">
    <property type="entry name" value="ATP_GRASP"/>
    <property type="match status" value="1"/>
</dbReference>
<dbReference type="NCBIfam" id="NF009406">
    <property type="entry name" value="PRK12767.1-5"/>
    <property type="match status" value="1"/>
</dbReference>
<evidence type="ECO:0000313" key="7">
    <source>
        <dbReference type="Proteomes" id="UP000637074"/>
    </source>
</evidence>
<dbReference type="SUPFAM" id="SSF56059">
    <property type="entry name" value="Glutathione synthetase ATP-binding domain-like"/>
    <property type="match status" value="1"/>
</dbReference>
<evidence type="ECO:0000256" key="2">
    <source>
        <dbReference type="ARBA" id="ARBA00022741"/>
    </source>
</evidence>